<evidence type="ECO:0000313" key="1">
    <source>
        <dbReference type="EMBL" id="HJF68791.1"/>
    </source>
</evidence>
<dbReference type="EMBL" id="DYVT01000122">
    <property type="protein sequence ID" value="HJF68791.1"/>
    <property type="molecule type" value="Genomic_DNA"/>
</dbReference>
<dbReference type="RefSeq" id="WP_278676082.1">
    <property type="nucleotide sequence ID" value="NZ_DYVT01000122.1"/>
</dbReference>
<reference evidence="1" key="2">
    <citation type="submission" date="2021-09" db="EMBL/GenBank/DDBJ databases">
        <authorList>
            <person name="Gilroy R."/>
        </authorList>
    </citation>
    <scope>NUCLEOTIDE SEQUENCE</scope>
    <source>
        <strain evidence="1">CHK149-3286</strain>
    </source>
</reference>
<protein>
    <submittedName>
        <fullName evidence="1">Uncharacterized protein</fullName>
    </submittedName>
</protein>
<name>A0A921H1I4_9STAP</name>
<comment type="caution">
    <text evidence="1">The sequence shown here is derived from an EMBL/GenBank/DDBJ whole genome shotgun (WGS) entry which is preliminary data.</text>
</comment>
<sequence>EVTENLTSEIIQAISDDKSKQKLYRMKVNDEIMNSADVEEEEYLFLDKFIDNIRDDNKTMVIYIDLVDVLEEHESSVLDLKMFDTDEINEVGKENVDNLIKYFNSNE</sequence>
<reference evidence="1" key="1">
    <citation type="journal article" date="2021" name="PeerJ">
        <title>Extensive microbial diversity within the chicken gut microbiome revealed by metagenomics and culture.</title>
        <authorList>
            <person name="Gilroy R."/>
            <person name="Ravi A."/>
            <person name="Getino M."/>
            <person name="Pursley I."/>
            <person name="Horton D.L."/>
            <person name="Alikhan N.F."/>
            <person name="Baker D."/>
            <person name="Gharbi K."/>
            <person name="Hall N."/>
            <person name="Watson M."/>
            <person name="Adriaenssens E.M."/>
            <person name="Foster-Nyarko E."/>
            <person name="Jarju S."/>
            <person name="Secka A."/>
            <person name="Antonio M."/>
            <person name="Oren A."/>
            <person name="Chaudhuri R.R."/>
            <person name="La Ragione R."/>
            <person name="Hildebrand F."/>
            <person name="Pallen M.J."/>
        </authorList>
    </citation>
    <scope>NUCLEOTIDE SEQUENCE</scope>
    <source>
        <strain evidence="1">CHK149-3286</strain>
    </source>
</reference>
<feature type="non-terminal residue" evidence="1">
    <location>
        <position position="1"/>
    </location>
</feature>
<dbReference type="AlphaFoldDB" id="A0A921H1I4"/>
<proteinExistence type="predicted"/>
<gene>
    <name evidence="1" type="ORF">K8V85_10805</name>
</gene>
<evidence type="ECO:0000313" key="2">
    <source>
        <dbReference type="Proteomes" id="UP000706163"/>
    </source>
</evidence>
<dbReference type="Proteomes" id="UP000706163">
    <property type="component" value="Unassembled WGS sequence"/>
</dbReference>
<accession>A0A921H1I4</accession>
<organism evidence="1 2">
    <name type="scientific">Staphylococcus kloosii</name>
    <dbReference type="NCBI Taxonomy" id="29384"/>
    <lineage>
        <taxon>Bacteria</taxon>
        <taxon>Bacillati</taxon>
        <taxon>Bacillota</taxon>
        <taxon>Bacilli</taxon>
        <taxon>Bacillales</taxon>
        <taxon>Staphylococcaceae</taxon>
        <taxon>Staphylococcus</taxon>
    </lineage>
</organism>